<keyword evidence="1" id="KW-0472">Membrane</keyword>
<keyword evidence="3" id="KW-1185">Reference proteome</keyword>
<keyword evidence="1" id="KW-1133">Transmembrane helix</keyword>
<dbReference type="AlphaFoldDB" id="A0A345E4K3"/>
<evidence type="ECO:0000256" key="1">
    <source>
        <dbReference type="SAM" id="Phobius"/>
    </source>
</evidence>
<dbReference type="RefSeq" id="WP_114586257.1">
    <property type="nucleotide sequence ID" value="NZ_CP031150.1"/>
</dbReference>
<feature type="transmembrane region" description="Helical" evidence="1">
    <location>
        <begin position="67"/>
        <end position="84"/>
    </location>
</feature>
<feature type="transmembrane region" description="Helical" evidence="1">
    <location>
        <begin position="35"/>
        <end position="55"/>
    </location>
</feature>
<accession>A0A345E4K3</accession>
<organism evidence="2 3">
    <name type="scientific">Haloplanus rubicundus</name>
    <dbReference type="NCBI Taxonomy" id="1547898"/>
    <lineage>
        <taxon>Archaea</taxon>
        <taxon>Methanobacteriati</taxon>
        <taxon>Methanobacteriota</taxon>
        <taxon>Stenosarchaea group</taxon>
        <taxon>Halobacteria</taxon>
        <taxon>Halobacteriales</taxon>
        <taxon>Haloferacaceae</taxon>
        <taxon>Haloplanus</taxon>
    </lineage>
</organism>
<reference evidence="2 3" key="1">
    <citation type="submission" date="2018-07" db="EMBL/GenBank/DDBJ databases">
        <title>Genome sequences of Haloplanus sp. CBA1113.</title>
        <authorList>
            <person name="Kim Y.B."/>
            <person name="Roh S.W."/>
        </authorList>
    </citation>
    <scope>NUCLEOTIDE SEQUENCE [LARGE SCALE GENOMIC DNA]</scope>
    <source>
        <strain evidence="2 3">CBA1113</strain>
    </source>
</reference>
<gene>
    <name evidence="2" type="ORF">DU500_12205</name>
</gene>
<dbReference type="KEGG" id="haj:DU500_12205"/>
<feature type="transmembrane region" description="Helical" evidence="1">
    <location>
        <begin position="96"/>
        <end position="116"/>
    </location>
</feature>
<keyword evidence="1" id="KW-0812">Transmembrane</keyword>
<evidence type="ECO:0000313" key="3">
    <source>
        <dbReference type="Proteomes" id="UP000253273"/>
    </source>
</evidence>
<dbReference type="GeneID" id="37284160"/>
<protein>
    <submittedName>
        <fullName evidence="2">Uncharacterized protein</fullName>
    </submittedName>
</protein>
<feature type="transmembrane region" description="Helical" evidence="1">
    <location>
        <begin position="12"/>
        <end position="29"/>
    </location>
</feature>
<proteinExistence type="predicted"/>
<dbReference type="Proteomes" id="UP000253273">
    <property type="component" value="Chromosome"/>
</dbReference>
<evidence type="ECO:0000313" key="2">
    <source>
        <dbReference type="EMBL" id="AXG07125.1"/>
    </source>
</evidence>
<dbReference type="EMBL" id="CP031150">
    <property type="protein sequence ID" value="AXG07125.1"/>
    <property type="molecule type" value="Genomic_DNA"/>
</dbReference>
<dbReference type="OrthoDB" id="351041at2157"/>
<sequence>MARFGWLRTAGRGLAVAALAVLITGGLITDGRVQTTASALVAVWLFLGLVVVSLGHAHEAGRLPHHLTFAAVFVAGCVGGSLLWEATTAILPDPIAAGIGVGVWVMASWAGSKLAYSGPLDRVLDHVGGPGG</sequence>
<name>A0A345E4K3_9EURY</name>